<feature type="compositionally biased region" description="Basic and acidic residues" evidence="1">
    <location>
        <begin position="56"/>
        <end position="87"/>
    </location>
</feature>
<feature type="region of interest" description="Disordered" evidence="1">
    <location>
        <begin position="40"/>
        <end position="87"/>
    </location>
</feature>
<name>A0ABD1UWP1_9LAMI</name>
<protein>
    <submittedName>
        <fullName evidence="2">Uncharacterized protein</fullName>
    </submittedName>
</protein>
<dbReference type="AlphaFoldDB" id="A0ABD1UWP1"/>
<organism evidence="2 3">
    <name type="scientific">Forsythia ovata</name>
    <dbReference type="NCBI Taxonomy" id="205694"/>
    <lineage>
        <taxon>Eukaryota</taxon>
        <taxon>Viridiplantae</taxon>
        <taxon>Streptophyta</taxon>
        <taxon>Embryophyta</taxon>
        <taxon>Tracheophyta</taxon>
        <taxon>Spermatophyta</taxon>
        <taxon>Magnoliopsida</taxon>
        <taxon>eudicotyledons</taxon>
        <taxon>Gunneridae</taxon>
        <taxon>Pentapetalae</taxon>
        <taxon>asterids</taxon>
        <taxon>lamiids</taxon>
        <taxon>Lamiales</taxon>
        <taxon>Oleaceae</taxon>
        <taxon>Forsythieae</taxon>
        <taxon>Forsythia</taxon>
    </lineage>
</organism>
<dbReference type="Proteomes" id="UP001604277">
    <property type="component" value="Unassembled WGS sequence"/>
</dbReference>
<evidence type="ECO:0000256" key="1">
    <source>
        <dbReference type="SAM" id="MobiDB-lite"/>
    </source>
</evidence>
<accession>A0ABD1UWP1</accession>
<proteinExistence type="predicted"/>
<dbReference type="EMBL" id="JBFOLJ010000006">
    <property type="protein sequence ID" value="KAL2529467.1"/>
    <property type="molecule type" value="Genomic_DNA"/>
</dbReference>
<keyword evidence="3" id="KW-1185">Reference proteome</keyword>
<comment type="caution">
    <text evidence="2">The sequence shown here is derived from an EMBL/GenBank/DDBJ whole genome shotgun (WGS) entry which is preliminary data.</text>
</comment>
<sequence length="172" mass="19331">MVNCSSFISLVTKVTSGVPFILFPTGHVSSTENFRRFGKRKVATDSNKETSMPGKGMEDARDSRRTGRGRENPSSEVEDRVPQDRRARGVGEDVDVLCLENNDLREQLAFYEYARARAIYDITKAKTIQKACVQAQKKAESHLRSCQNMIHAKDKELTEVSTELFKALRSVG</sequence>
<reference evidence="3" key="1">
    <citation type="submission" date="2024-07" db="EMBL/GenBank/DDBJ databases">
        <title>Two chromosome-level genome assemblies of Korean endemic species Abeliophyllum distichum and Forsythia ovata (Oleaceae).</title>
        <authorList>
            <person name="Jang H."/>
        </authorList>
    </citation>
    <scope>NUCLEOTIDE SEQUENCE [LARGE SCALE GENOMIC DNA]</scope>
</reference>
<evidence type="ECO:0000313" key="2">
    <source>
        <dbReference type="EMBL" id="KAL2529467.1"/>
    </source>
</evidence>
<evidence type="ECO:0000313" key="3">
    <source>
        <dbReference type="Proteomes" id="UP001604277"/>
    </source>
</evidence>
<gene>
    <name evidence="2" type="ORF">Fot_22068</name>
</gene>